<gene>
    <name evidence="1" type="ordered locus">P700755_003135</name>
</gene>
<evidence type="ECO:0000313" key="1">
    <source>
        <dbReference type="EMBL" id="AFU69800.1"/>
    </source>
</evidence>
<reference evidence="1" key="2">
    <citation type="submission" date="2012-09" db="EMBL/GenBank/DDBJ databases">
        <title>The complete sequence of Psychroflexus torquis an extreme psychrophile from sea-ice that is stimulated by light.</title>
        <authorList>
            <person name="Feng S."/>
            <person name="Powell S.M."/>
            <person name="Bowman J.P."/>
        </authorList>
    </citation>
    <scope>NUCLEOTIDE SEQUENCE [LARGE SCALE GENOMIC DNA]</scope>
    <source>
        <strain evidence="1">ATCC 700755</strain>
    </source>
</reference>
<name>K4IWF1_PSYTT</name>
<dbReference type="AlphaFoldDB" id="K4IWF1"/>
<dbReference type="EMBL" id="CP003879">
    <property type="protein sequence ID" value="AFU69800.1"/>
    <property type="molecule type" value="Genomic_DNA"/>
</dbReference>
<dbReference type="Proteomes" id="UP000008514">
    <property type="component" value="Chromosome"/>
</dbReference>
<reference evidence="1" key="1">
    <citation type="submission" date="2006-03" db="EMBL/GenBank/DDBJ databases">
        <authorList>
            <person name="Bowman J."/>
            <person name="Ferriera S."/>
            <person name="Johnson J."/>
            <person name="Kravitz S."/>
            <person name="Halpern A."/>
            <person name="Remington K."/>
            <person name="Beeson K."/>
            <person name="Tran B."/>
            <person name="Rogers Y.-H."/>
            <person name="Friedman R."/>
            <person name="Venter J.C."/>
        </authorList>
    </citation>
    <scope>NUCLEOTIDE SEQUENCE [LARGE SCALE GENOMIC DNA]</scope>
    <source>
        <strain evidence="1">ATCC 700755</strain>
    </source>
</reference>
<protein>
    <submittedName>
        <fullName evidence="1">Uncharacterized protein</fullName>
    </submittedName>
</protein>
<dbReference type="STRING" id="313595.P700755_003135"/>
<accession>K4IWF1</accession>
<organism evidence="1 2">
    <name type="scientific">Psychroflexus torquis (strain ATCC 700755 / CIP 106069 / ACAM 623)</name>
    <dbReference type="NCBI Taxonomy" id="313595"/>
    <lineage>
        <taxon>Bacteria</taxon>
        <taxon>Pseudomonadati</taxon>
        <taxon>Bacteroidota</taxon>
        <taxon>Flavobacteriia</taxon>
        <taxon>Flavobacteriales</taxon>
        <taxon>Flavobacteriaceae</taxon>
        <taxon>Psychroflexus</taxon>
    </lineage>
</organism>
<dbReference type="KEGG" id="ptq:P700755_003135"/>
<proteinExistence type="predicted"/>
<dbReference type="eggNOG" id="COG1396">
    <property type="taxonomic scope" value="Bacteria"/>
</dbReference>
<evidence type="ECO:0000313" key="2">
    <source>
        <dbReference type="Proteomes" id="UP000008514"/>
    </source>
</evidence>
<keyword evidence="2" id="KW-1185">Reference proteome</keyword>
<sequence length="50" mass="5750">MKLLEKISFSQIINIVNQLDEDKEKGLIKIINSMLTKKCIKDLLDGKAKF</sequence>
<dbReference type="HOGENOM" id="CLU_211624_0_0_10"/>